<protein>
    <submittedName>
        <fullName evidence="1">Uncharacterized protein</fullName>
    </submittedName>
</protein>
<dbReference type="RefSeq" id="XP_067921852.1">
    <property type="nucleotide sequence ID" value="XM_068066171.1"/>
</dbReference>
<accession>A0A2C6K2X4</accession>
<sequence>MSDSENYYITIALDSIVFQPVAFIDVSVSPVQSF</sequence>
<proteinExistence type="predicted"/>
<gene>
    <name evidence="1" type="ORF">CSUI_006006</name>
</gene>
<reference evidence="1 2" key="1">
    <citation type="journal article" date="2017" name="Int. J. Parasitol.">
        <title>The genome of the protozoan parasite Cystoisospora suis and a reverse vaccinology approach to identify vaccine candidates.</title>
        <authorList>
            <person name="Palmieri N."/>
            <person name="Shrestha A."/>
            <person name="Ruttkowski B."/>
            <person name="Beck T."/>
            <person name="Vogl C."/>
            <person name="Tomley F."/>
            <person name="Blake D.P."/>
            <person name="Joachim A."/>
        </authorList>
    </citation>
    <scope>NUCLEOTIDE SEQUENCE [LARGE SCALE GENOMIC DNA]</scope>
    <source>
        <strain evidence="1 2">Wien I</strain>
    </source>
</reference>
<keyword evidence="2" id="KW-1185">Reference proteome</keyword>
<evidence type="ECO:0000313" key="2">
    <source>
        <dbReference type="Proteomes" id="UP000221165"/>
    </source>
</evidence>
<dbReference type="GeneID" id="94429382"/>
<organism evidence="1 2">
    <name type="scientific">Cystoisospora suis</name>
    <dbReference type="NCBI Taxonomy" id="483139"/>
    <lineage>
        <taxon>Eukaryota</taxon>
        <taxon>Sar</taxon>
        <taxon>Alveolata</taxon>
        <taxon>Apicomplexa</taxon>
        <taxon>Conoidasida</taxon>
        <taxon>Coccidia</taxon>
        <taxon>Eucoccidiorida</taxon>
        <taxon>Eimeriorina</taxon>
        <taxon>Sarcocystidae</taxon>
        <taxon>Cystoisospora</taxon>
    </lineage>
</organism>
<dbReference type="EMBL" id="MIGC01002994">
    <property type="protein sequence ID" value="PHJ20161.1"/>
    <property type="molecule type" value="Genomic_DNA"/>
</dbReference>
<dbReference type="Proteomes" id="UP000221165">
    <property type="component" value="Unassembled WGS sequence"/>
</dbReference>
<comment type="caution">
    <text evidence="1">The sequence shown here is derived from an EMBL/GenBank/DDBJ whole genome shotgun (WGS) entry which is preliminary data.</text>
</comment>
<name>A0A2C6K2X4_9APIC</name>
<dbReference type="AlphaFoldDB" id="A0A2C6K2X4"/>
<dbReference type="VEuPathDB" id="ToxoDB:CSUI_006006"/>
<evidence type="ECO:0000313" key="1">
    <source>
        <dbReference type="EMBL" id="PHJ20161.1"/>
    </source>
</evidence>